<evidence type="ECO:0000259" key="7">
    <source>
        <dbReference type="SMART" id="SM00849"/>
    </source>
</evidence>
<feature type="transmembrane region" description="Helical" evidence="6">
    <location>
        <begin position="387"/>
        <end position="409"/>
    </location>
</feature>
<dbReference type="InterPro" id="IPR025405">
    <property type="entry name" value="DUF4131"/>
</dbReference>
<dbReference type="NCBIfam" id="TIGR00360">
    <property type="entry name" value="ComEC_N-term"/>
    <property type="match status" value="1"/>
</dbReference>
<dbReference type="Pfam" id="PF13567">
    <property type="entry name" value="DUF4131"/>
    <property type="match status" value="1"/>
</dbReference>
<sequence>MLLVHAGPSLVPFPVLLLIVAVALWPWRLRPLLLAFAFGVVLTQWQAQRVLDRQWPEARYNQEHWVRGRIASLPERSASSYGDGSQIWRFTFATHDAAAAALPARMRVSWYGSDAKLAGNQCWRFLLRLRSPHGSLNPGGFDYEAWLFRQGLGATATVRDAEPCGRAGGHPILDLRQRWTTRVDTALGTRPGAALLKALTVGATADLRDADWNAFRRTGTTHLIAISGFNLALVAGVAFFVLRWAWSCLPRACLWIPAQRVALIGAAGFALFYALLAGFEPPVARAAFMLLALLVAALAHRLSQAGHALAFAWLAILIVDPFAVMAPGLWLSFGAVLSIYYIAAGRYRPDPAWRAALRMQLFLSLVLAPLTLYYFHGLAWGAPFINLLAVPLFAVLTPAALLVMVAASLSAAVAHWVLVPSAVVLEWLLQALQWLAVHWPHAWVPAAPPLAALVLAMVGAVLLFAPAGLPLRATGVLCLMPLCFPPRPSARGGLEISALDVGQGLSVLVQTPHHRLLYDAGPAFGSGFDAGESVVAPFALNRGVRALDMLVLSHGDNDHAGGVPAVRRLLQVDDEIGTSRGQPCADGRHWQWDGVKFTIWQPDPGSLQDNDASCILKIDGPFSVLLPGDIEQTAESDLLAQHPGALHADVLLAPHHGSNTSSTPAFVEAVAPQLVIFPAGWHNRFGHPRPPVVRRYRDCDVRMVMTGESGAVSVWRRDGGALAVEAWRDIGRHFWNAAPEPRAYWRRAAASLPHEACGG</sequence>
<evidence type="ECO:0000313" key="8">
    <source>
        <dbReference type="EMBL" id="NKF22459.1"/>
    </source>
</evidence>
<feature type="transmembrane region" description="Helical" evidence="6">
    <location>
        <begin position="258"/>
        <end position="276"/>
    </location>
</feature>
<accession>A0A969WAB2</accession>
<feature type="transmembrane region" description="Helical" evidence="6">
    <location>
        <begin position="223"/>
        <end position="246"/>
    </location>
</feature>
<feature type="transmembrane region" description="Helical" evidence="6">
    <location>
        <begin position="355"/>
        <end position="375"/>
    </location>
</feature>
<evidence type="ECO:0000313" key="9">
    <source>
        <dbReference type="Proteomes" id="UP000653472"/>
    </source>
</evidence>
<dbReference type="AlphaFoldDB" id="A0A969WAB2"/>
<comment type="caution">
    <text evidence="8">The sequence shown here is derived from an EMBL/GenBank/DDBJ whole genome shotgun (WGS) entry which is preliminary data.</text>
</comment>
<comment type="subcellular location">
    <subcellularLocation>
        <location evidence="1">Cell membrane</location>
        <topology evidence="1">Multi-pass membrane protein</topology>
    </subcellularLocation>
</comment>
<evidence type="ECO:0000256" key="6">
    <source>
        <dbReference type="SAM" id="Phobius"/>
    </source>
</evidence>
<proteinExistence type="predicted"/>
<keyword evidence="4 6" id="KW-1133">Transmembrane helix</keyword>
<keyword evidence="9" id="KW-1185">Reference proteome</keyword>
<dbReference type="RefSeq" id="WP_168147717.1">
    <property type="nucleotide sequence ID" value="NZ_JAAVXB010000004.1"/>
</dbReference>
<dbReference type="SUPFAM" id="SSF56281">
    <property type="entry name" value="Metallo-hydrolase/oxidoreductase"/>
    <property type="match status" value="1"/>
</dbReference>
<feature type="domain" description="Metallo-beta-lactamase" evidence="7">
    <location>
        <begin position="503"/>
        <end position="680"/>
    </location>
</feature>
<dbReference type="Proteomes" id="UP000653472">
    <property type="component" value="Unassembled WGS sequence"/>
</dbReference>
<feature type="transmembrane region" description="Helical" evidence="6">
    <location>
        <begin position="416"/>
        <end position="436"/>
    </location>
</feature>
<dbReference type="EMBL" id="JAAVXB010000004">
    <property type="protein sequence ID" value="NKF22459.1"/>
    <property type="molecule type" value="Genomic_DNA"/>
</dbReference>
<dbReference type="InterPro" id="IPR004477">
    <property type="entry name" value="ComEC_N"/>
</dbReference>
<dbReference type="InterPro" id="IPR035681">
    <property type="entry name" value="ComA-like_MBL"/>
</dbReference>
<evidence type="ECO:0000256" key="5">
    <source>
        <dbReference type="ARBA" id="ARBA00023136"/>
    </source>
</evidence>
<dbReference type="CDD" id="cd07731">
    <property type="entry name" value="ComA-like_MBL-fold"/>
    <property type="match status" value="1"/>
</dbReference>
<feature type="transmembrane region" description="Helical" evidence="6">
    <location>
        <begin position="283"/>
        <end position="302"/>
    </location>
</feature>
<keyword evidence="2" id="KW-1003">Cell membrane</keyword>
<evidence type="ECO:0000256" key="1">
    <source>
        <dbReference type="ARBA" id="ARBA00004651"/>
    </source>
</evidence>
<evidence type="ECO:0000256" key="3">
    <source>
        <dbReference type="ARBA" id="ARBA00022692"/>
    </source>
</evidence>
<feature type="transmembrane region" description="Helical" evidence="6">
    <location>
        <begin position="322"/>
        <end position="343"/>
    </location>
</feature>
<dbReference type="GO" id="GO:0005886">
    <property type="term" value="C:plasma membrane"/>
    <property type="evidence" value="ECO:0007669"/>
    <property type="project" value="UniProtKB-SubCell"/>
</dbReference>
<gene>
    <name evidence="8" type="ORF">G7Y82_09010</name>
</gene>
<feature type="transmembrane region" description="Helical" evidence="6">
    <location>
        <begin position="442"/>
        <end position="465"/>
    </location>
</feature>
<dbReference type="InterPro" id="IPR052159">
    <property type="entry name" value="Competence_DNA_uptake"/>
</dbReference>
<keyword evidence="5 6" id="KW-0472">Membrane</keyword>
<organism evidence="8 9">
    <name type="scientific">Solimonas marina</name>
    <dbReference type="NCBI Taxonomy" id="2714601"/>
    <lineage>
        <taxon>Bacteria</taxon>
        <taxon>Pseudomonadati</taxon>
        <taxon>Pseudomonadota</taxon>
        <taxon>Gammaproteobacteria</taxon>
        <taxon>Nevskiales</taxon>
        <taxon>Nevskiaceae</taxon>
        <taxon>Solimonas</taxon>
    </lineage>
</organism>
<dbReference type="InterPro" id="IPR036866">
    <property type="entry name" value="RibonucZ/Hydroxyglut_hydro"/>
</dbReference>
<name>A0A969WAB2_9GAMM</name>
<dbReference type="Gene3D" id="3.60.15.10">
    <property type="entry name" value="Ribonuclease Z/Hydroxyacylglutathione hydrolase-like"/>
    <property type="match status" value="2"/>
</dbReference>
<dbReference type="SMART" id="SM00849">
    <property type="entry name" value="Lactamase_B"/>
    <property type="match status" value="1"/>
</dbReference>
<dbReference type="Pfam" id="PF00753">
    <property type="entry name" value="Lactamase_B"/>
    <property type="match status" value="1"/>
</dbReference>
<dbReference type="InterPro" id="IPR004797">
    <property type="entry name" value="Competence_ComEC/Rec2"/>
</dbReference>
<dbReference type="Pfam" id="PF03772">
    <property type="entry name" value="Competence"/>
    <property type="match status" value="1"/>
</dbReference>
<feature type="transmembrane region" description="Helical" evidence="6">
    <location>
        <begin position="6"/>
        <end position="27"/>
    </location>
</feature>
<keyword evidence="3 6" id="KW-0812">Transmembrane</keyword>
<dbReference type="InterPro" id="IPR001279">
    <property type="entry name" value="Metallo-B-lactamas"/>
</dbReference>
<dbReference type="PANTHER" id="PTHR30619">
    <property type="entry name" value="DNA INTERNALIZATION/COMPETENCE PROTEIN COMEC/REC2"/>
    <property type="match status" value="1"/>
</dbReference>
<evidence type="ECO:0000256" key="4">
    <source>
        <dbReference type="ARBA" id="ARBA00022989"/>
    </source>
</evidence>
<reference evidence="8" key="1">
    <citation type="submission" date="2020-03" db="EMBL/GenBank/DDBJ databases">
        <title>Solimonas marina sp. nov., isolated from deep seawater of the Pacific Ocean.</title>
        <authorList>
            <person name="Liu X."/>
            <person name="Lai Q."/>
            <person name="Sun F."/>
            <person name="Gai Y."/>
            <person name="Li G."/>
            <person name="Shao Z."/>
        </authorList>
    </citation>
    <scope>NUCLEOTIDE SEQUENCE</scope>
    <source>
        <strain evidence="8">C16B3</strain>
    </source>
</reference>
<dbReference type="GO" id="GO:0030420">
    <property type="term" value="P:establishment of competence for transformation"/>
    <property type="evidence" value="ECO:0007669"/>
    <property type="project" value="InterPro"/>
</dbReference>
<dbReference type="PANTHER" id="PTHR30619:SF1">
    <property type="entry name" value="RECOMBINATION PROTEIN 2"/>
    <property type="match status" value="1"/>
</dbReference>
<evidence type="ECO:0000256" key="2">
    <source>
        <dbReference type="ARBA" id="ARBA00022475"/>
    </source>
</evidence>
<protein>
    <submittedName>
        <fullName evidence="8">DNA internalization-related competence protein ComEC/Rec2</fullName>
    </submittedName>
</protein>
<dbReference type="NCBIfam" id="TIGR00361">
    <property type="entry name" value="ComEC_Rec2"/>
    <property type="match status" value="1"/>
</dbReference>